<sequence>MFRYNRLYTYTILGILLMLIWGLSGCMENATPNTEASPEPNETHLVSSQEEASTEIRQSPLGPVINAHSHVYSVTDNPLEFNYIEEESLDLQHKSYFQILGLKDKNVEDKINTAIYNMYRSYLPYIEEGLMPPFRGYATNPSAKGELQSYYLEVSHQYNSNHVLSILLRLSAEYMGEPGMTPAYYSLYDTLNFDLNTGDELLLIDVFTNDTDGLVVLNDAVMEEVKKQQLLADADDFYGSSLELVAPFKGFLPTQKFYLAYDSLILILDHETPAFNIGFNPHTFSIPLGSSPGNIAINERFYHEEDLFVEEGGIMRFITTYEANQADYQVKEYDEDGIHFFIEYTYPRNATDAVKSLMDTAFDEHKALVLNRHKDQPLEQANLHSYLLKVGPYANISYYVYFYGPGVDGSLSMYDVLDPSGRIMTLSDIFVDGYDYKSAINNHLGIELDYDDPTLSFGISETFLQLTVETRHKVNNSYYSDYYEIPYEVFGYEDGLKIF</sequence>
<reference evidence="3 4" key="1">
    <citation type="submission" date="2018-09" db="EMBL/GenBank/DDBJ databases">
        <authorList>
            <person name="Postec A."/>
        </authorList>
    </citation>
    <scope>NUCLEOTIDE SEQUENCE [LARGE SCALE GENOMIC DNA]</scope>
    <source>
        <strain evidence="3">70B-A</strain>
    </source>
</reference>
<dbReference type="EMBL" id="LR130778">
    <property type="protein sequence ID" value="VDN47926.1"/>
    <property type="molecule type" value="Genomic_DNA"/>
</dbReference>
<feature type="region of interest" description="Disordered" evidence="1">
    <location>
        <begin position="31"/>
        <end position="53"/>
    </location>
</feature>
<dbReference type="PROSITE" id="PS51257">
    <property type="entry name" value="PROKAR_LIPOPROTEIN"/>
    <property type="match status" value="1"/>
</dbReference>
<dbReference type="KEGG" id="cbar:PATL70BA_2043"/>
<keyword evidence="2" id="KW-0472">Membrane</keyword>
<accession>A0A3P7RZ21</accession>
<evidence type="ECO:0000313" key="3">
    <source>
        <dbReference type="EMBL" id="VDN47926.1"/>
    </source>
</evidence>
<gene>
    <name evidence="3" type="ORF">PATL70BA_2043</name>
</gene>
<dbReference type="OrthoDB" id="1952913at2"/>
<keyword evidence="2" id="KW-1133">Transmembrane helix</keyword>
<keyword evidence="4" id="KW-1185">Reference proteome</keyword>
<protein>
    <submittedName>
        <fullName evidence="3">Uncharacterized protein</fullName>
    </submittedName>
</protein>
<feature type="compositionally biased region" description="Polar residues" evidence="1">
    <location>
        <begin position="44"/>
        <end position="53"/>
    </location>
</feature>
<proteinExistence type="predicted"/>
<dbReference type="Proteomes" id="UP000279029">
    <property type="component" value="Chromosome"/>
</dbReference>
<organism evidence="3 4">
    <name type="scientific">Petrocella atlantisensis</name>
    <dbReference type="NCBI Taxonomy" id="2173034"/>
    <lineage>
        <taxon>Bacteria</taxon>
        <taxon>Bacillati</taxon>
        <taxon>Bacillota</taxon>
        <taxon>Clostridia</taxon>
        <taxon>Lachnospirales</taxon>
        <taxon>Vallitaleaceae</taxon>
        <taxon>Petrocella</taxon>
    </lineage>
</organism>
<evidence type="ECO:0000313" key="4">
    <source>
        <dbReference type="Proteomes" id="UP000279029"/>
    </source>
</evidence>
<dbReference type="RefSeq" id="WP_125137155.1">
    <property type="nucleotide sequence ID" value="NZ_LR130778.1"/>
</dbReference>
<name>A0A3P7RZ21_9FIRM</name>
<feature type="transmembrane region" description="Helical" evidence="2">
    <location>
        <begin position="7"/>
        <end position="24"/>
    </location>
</feature>
<keyword evidence="2" id="KW-0812">Transmembrane</keyword>
<evidence type="ECO:0000256" key="1">
    <source>
        <dbReference type="SAM" id="MobiDB-lite"/>
    </source>
</evidence>
<dbReference type="AlphaFoldDB" id="A0A3P7RZ21"/>
<dbReference type="Gene3D" id="3.30.565.40">
    <property type="entry name" value="Fervidobacterium nodosum Rt17-B1 like"/>
    <property type="match status" value="1"/>
</dbReference>
<evidence type="ECO:0000256" key="2">
    <source>
        <dbReference type="SAM" id="Phobius"/>
    </source>
</evidence>